<dbReference type="Pfam" id="PF02957">
    <property type="entry name" value="TT_ORF2-like"/>
    <property type="match status" value="1"/>
</dbReference>
<evidence type="ECO:0000256" key="1">
    <source>
        <dbReference type="SAM" id="MobiDB-lite"/>
    </source>
</evidence>
<name>Q9JGT2_9VIRU</name>
<sequence>MHFSTCSIKKRTLSLLPLHPSHKTRPSVIGMWRPPLRNDFIIQHNWFYSCFHSHSSMCGCANLIGHFNHIAAMLGRPEDQKPPPPPGALRPLPALPAAAEAPGDRSPWPIAGGGDAAGGGGGGDGAAGDAAGGPADADLLDAVDAAEQ</sequence>
<feature type="domain" description="Hepatitis TT virus Orf2/Gyrovirus Vp2 N-terminal" evidence="2">
    <location>
        <begin position="43"/>
        <end position="87"/>
    </location>
</feature>
<reference evidence="3" key="1">
    <citation type="journal article" date="2000" name="Arch. Virol.">
        <title>Identification of a novel 23kDa protein encoded by putative open reading frame 2 of TT virus (TTV) genotype 1 different from the other genotypes.</title>
        <authorList>
            <person name="Tanaka Y."/>
            <person name="Orito E."/>
            <person name="Ohno T."/>
            <person name="Nakano T."/>
            <person name="Hayashi K."/>
            <person name="Kato T."/>
            <person name="Mukaide M."/>
            <person name="Iida S."/>
            <person name="Mizokami M."/>
        </authorList>
    </citation>
    <scope>NUCLEOTIDE SEQUENCE</scope>
</reference>
<protein>
    <submittedName>
        <fullName evidence="3">PORF2b</fullName>
    </submittedName>
</protein>
<feature type="compositionally biased region" description="Gly residues" evidence="1">
    <location>
        <begin position="111"/>
        <end position="126"/>
    </location>
</feature>
<evidence type="ECO:0000259" key="2">
    <source>
        <dbReference type="Pfam" id="PF02957"/>
    </source>
</evidence>
<dbReference type="EMBL" id="AB030486">
    <property type="protein sequence ID" value="BAA90402.1"/>
    <property type="molecule type" value="Genomic_DNA"/>
</dbReference>
<feature type="compositionally biased region" description="Low complexity" evidence="1">
    <location>
        <begin position="127"/>
        <end position="137"/>
    </location>
</feature>
<evidence type="ECO:0000313" key="3">
    <source>
        <dbReference type="EMBL" id="BAA90402.1"/>
    </source>
</evidence>
<proteinExistence type="predicted"/>
<gene>
    <name evidence="3" type="primary">ORF2b</name>
</gene>
<feature type="compositionally biased region" description="Acidic residues" evidence="1">
    <location>
        <begin position="138"/>
        <end position="148"/>
    </location>
</feature>
<accession>Q9JGT2</accession>
<feature type="region of interest" description="Disordered" evidence="1">
    <location>
        <begin position="75"/>
        <end position="148"/>
    </location>
</feature>
<feature type="compositionally biased region" description="Low complexity" evidence="1">
    <location>
        <begin position="89"/>
        <end position="101"/>
    </location>
</feature>
<organism evidence="3">
    <name type="scientific">Torque teno virus</name>
    <dbReference type="NCBI Taxonomy" id="68887"/>
    <lineage>
        <taxon>Viruses</taxon>
        <taxon>Monodnaviria</taxon>
        <taxon>Shotokuvirae</taxon>
        <taxon>Commensaviricota</taxon>
        <taxon>Cardeaviricetes</taxon>
        <taxon>Sanitavirales</taxon>
        <taxon>Anelloviridae</taxon>
    </lineage>
</organism>
<dbReference type="InterPro" id="IPR004118">
    <property type="entry name" value="HEV_TT_vir_Orf2/Gyrovir_Vp2_N"/>
</dbReference>